<keyword evidence="3" id="KW-0808">Transferase</keyword>
<organism evidence="9 10">
    <name type="scientific">Cocos nucifera</name>
    <name type="common">Coconut palm</name>
    <dbReference type="NCBI Taxonomy" id="13894"/>
    <lineage>
        <taxon>Eukaryota</taxon>
        <taxon>Viridiplantae</taxon>
        <taxon>Streptophyta</taxon>
        <taxon>Embryophyta</taxon>
        <taxon>Tracheophyta</taxon>
        <taxon>Spermatophyta</taxon>
        <taxon>Magnoliopsida</taxon>
        <taxon>Liliopsida</taxon>
        <taxon>Arecaceae</taxon>
        <taxon>Arecoideae</taxon>
        <taxon>Cocoseae</taxon>
        <taxon>Attaleinae</taxon>
        <taxon>Cocos</taxon>
    </lineage>
</organism>
<evidence type="ECO:0000256" key="1">
    <source>
        <dbReference type="ARBA" id="ARBA00005531"/>
    </source>
</evidence>
<protein>
    <recommendedName>
        <fullName evidence="2">very-long-chain 3-oxoacyl-CoA synthase</fullName>
        <ecNumber evidence="2">2.3.1.199</ecNumber>
    </recommendedName>
</protein>
<dbReference type="PANTHER" id="PTHR31561">
    <property type="entry name" value="3-KETOACYL-COA SYNTHASE"/>
    <property type="match status" value="1"/>
</dbReference>
<dbReference type="AlphaFoldDB" id="A0A8K0IF21"/>
<dbReference type="InterPro" id="IPR013747">
    <property type="entry name" value="ACP_syn_III_C"/>
</dbReference>
<evidence type="ECO:0000256" key="5">
    <source>
        <dbReference type="PROSITE-ProRule" id="PRU00221"/>
    </source>
</evidence>
<feature type="domain" description="FAE" evidence="7">
    <location>
        <begin position="342"/>
        <end position="629"/>
    </location>
</feature>
<dbReference type="Gene3D" id="3.40.47.10">
    <property type="match status" value="1"/>
</dbReference>
<dbReference type="GO" id="GO:0016020">
    <property type="term" value="C:membrane"/>
    <property type="evidence" value="ECO:0007669"/>
    <property type="project" value="InterPro"/>
</dbReference>
<dbReference type="Gene3D" id="2.130.10.10">
    <property type="entry name" value="YVTN repeat-like/Quinoprotein amine dehydrogenase"/>
    <property type="match status" value="1"/>
</dbReference>
<evidence type="ECO:0000256" key="3">
    <source>
        <dbReference type="ARBA" id="ARBA00022679"/>
    </source>
</evidence>
<evidence type="ECO:0000256" key="4">
    <source>
        <dbReference type="ARBA" id="ARBA00023315"/>
    </source>
</evidence>
<dbReference type="EMBL" id="CM017878">
    <property type="protein sequence ID" value="KAG1353983.1"/>
    <property type="molecule type" value="Genomic_DNA"/>
</dbReference>
<sequence>MLQDTSSISDRSSENSSKDNGGNPQIKDFSGATAIVPSHLGERILGPNDVDSSGSSNILQESKSELVSSSLSQPPFGNDEARDDLQISQAVDVILGSMFFQVKAVFSYLSICCKVVAESQQDMLREEEFPEIKVDFQETFLGHTSPISRCRFSASGTNIASASIDGTVRIWTYDSSTPTSRNATIYCGAEIMSLDWECRSDRLVGTADGGIKAWNVDAKRVVCDLSTTSEFPSVLGLKCSPVEPIFVSAAASRRFCYPESLKICRHEIALDANGRRLLVTSGSVRSPIYQVQGHMSGLRTLPHTAAVTSVDWHPTLPIFITGSADHSVQIPNFQYEPEKIDKVRNQGCYLIDYVCFKPSDDRKLPTELCGEIIRRNKSLGLDEYKFLLKVIVGSGIGEDTYGPRNIILGHESSPNLCSDGIIEMDECFNASLDALFESSSIPPSAVDVLVVNISMFSPAPSLSARIIHRYGMREDVVAYNLSGMGCSASLIAIDLVRNMFRCHERKLALVVTSESIAPNWYSGNKRSFMLGNCLFRSGGCCFLLSNDPKLRHRAKLQLKHLVRTHMGANDEAYNCAVQKEDEDGRPGFHLGKELPKAAARALFENLRELAPRVLPVWALLRYVMASLARRGKEPKSGGLGVGVRFKAGIEHFCVHTGGAAVIDGVGRSLGLGEFELEPGRMTLHRFGNTSASSVWYVMGYMEAKGRLRKGQRVLMITFGAGFKCNSCLWVVKRDLGDAGVWEDCIKEYPPKTLANPFIERFGWVKDTQSL</sequence>
<reference evidence="9" key="1">
    <citation type="journal article" date="2017" name="Gigascience">
        <title>The genome draft of coconut (Cocos nucifera).</title>
        <authorList>
            <person name="Xiao Y."/>
            <person name="Xu P."/>
            <person name="Fan H."/>
            <person name="Baudouin L."/>
            <person name="Xia W."/>
            <person name="Bocs S."/>
            <person name="Xu J."/>
            <person name="Li Q."/>
            <person name="Guo A."/>
            <person name="Zhou L."/>
            <person name="Li J."/>
            <person name="Wu Y."/>
            <person name="Ma Z."/>
            <person name="Armero A."/>
            <person name="Issali A.E."/>
            <person name="Liu N."/>
            <person name="Peng M."/>
            <person name="Yang Y."/>
        </authorList>
    </citation>
    <scope>NUCLEOTIDE SEQUENCE</scope>
    <source>
        <tissue evidence="9">Spear leaf of Hainan Tall coconut</tissue>
    </source>
</reference>
<comment type="caution">
    <text evidence="9">The sequence shown here is derived from an EMBL/GenBank/DDBJ whole genome shotgun (WGS) entry which is preliminary data.</text>
</comment>
<dbReference type="InterPro" id="IPR036322">
    <property type="entry name" value="WD40_repeat_dom_sf"/>
</dbReference>
<proteinExistence type="inferred from homology"/>
<dbReference type="SUPFAM" id="SSF53901">
    <property type="entry name" value="Thiolase-like"/>
    <property type="match status" value="1"/>
</dbReference>
<feature type="compositionally biased region" description="Low complexity" evidence="6">
    <location>
        <begin position="1"/>
        <end position="10"/>
    </location>
</feature>
<feature type="domain" description="Beta-ketoacyl-[acyl-carrier-protein] synthase III C-terminal" evidence="8">
    <location>
        <begin position="648"/>
        <end position="729"/>
    </location>
</feature>
<feature type="repeat" description="WD" evidence="5">
    <location>
        <begin position="300"/>
        <end position="330"/>
    </location>
</feature>
<dbReference type="Pfam" id="PF08541">
    <property type="entry name" value="ACP_syn_III_C"/>
    <property type="match status" value="1"/>
</dbReference>
<name>A0A8K0IF21_COCNU</name>
<gene>
    <name evidence="9" type="ORF">COCNU_07G000950</name>
</gene>
<dbReference type="OrthoDB" id="329835at2759"/>
<dbReference type="InterPro" id="IPR001680">
    <property type="entry name" value="WD40_rpt"/>
</dbReference>
<evidence type="ECO:0000313" key="9">
    <source>
        <dbReference type="EMBL" id="KAG1353983.1"/>
    </source>
</evidence>
<dbReference type="InterPro" id="IPR012392">
    <property type="entry name" value="3-ktacl-CoA_syn"/>
</dbReference>
<evidence type="ECO:0000259" key="7">
    <source>
        <dbReference type="Pfam" id="PF08392"/>
    </source>
</evidence>
<evidence type="ECO:0000259" key="8">
    <source>
        <dbReference type="Pfam" id="PF08541"/>
    </source>
</evidence>
<dbReference type="PROSITE" id="PS50082">
    <property type="entry name" value="WD_REPEATS_2"/>
    <property type="match status" value="2"/>
</dbReference>
<dbReference type="Pfam" id="PF08392">
    <property type="entry name" value="FAE1_CUT1_RppA"/>
    <property type="match status" value="1"/>
</dbReference>
<accession>A0A8K0IF21</accession>
<dbReference type="CDD" id="cd00831">
    <property type="entry name" value="CHS_like"/>
    <property type="match status" value="1"/>
</dbReference>
<reference evidence="9" key="2">
    <citation type="submission" date="2019-07" db="EMBL/GenBank/DDBJ databases">
        <authorList>
            <person name="Yang Y."/>
            <person name="Bocs S."/>
            <person name="Baudouin L."/>
        </authorList>
    </citation>
    <scope>NUCLEOTIDE SEQUENCE</scope>
    <source>
        <tissue evidence="9">Spear leaf of Hainan Tall coconut</tissue>
    </source>
</reference>
<evidence type="ECO:0000256" key="2">
    <source>
        <dbReference type="ARBA" id="ARBA00012307"/>
    </source>
</evidence>
<keyword evidence="5" id="KW-0853">WD repeat</keyword>
<comment type="similarity">
    <text evidence="1">Belongs to the thiolase-like superfamily. Chalcone/stilbene synthases family.</text>
</comment>
<feature type="region of interest" description="Disordered" evidence="6">
    <location>
        <begin position="1"/>
        <end position="32"/>
    </location>
</feature>
<dbReference type="SUPFAM" id="SSF50978">
    <property type="entry name" value="WD40 repeat-like"/>
    <property type="match status" value="1"/>
</dbReference>
<dbReference type="EC" id="2.3.1.199" evidence="2"/>
<dbReference type="Pfam" id="PF00400">
    <property type="entry name" value="WD40"/>
    <property type="match status" value="2"/>
</dbReference>
<dbReference type="Proteomes" id="UP000797356">
    <property type="component" value="Chromosome 7"/>
</dbReference>
<dbReference type="InterPro" id="IPR015943">
    <property type="entry name" value="WD40/YVTN_repeat-like_dom_sf"/>
</dbReference>
<dbReference type="GO" id="GO:0009922">
    <property type="term" value="F:fatty acid elongase activity"/>
    <property type="evidence" value="ECO:0007669"/>
    <property type="project" value="UniProtKB-EC"/>
</dbReference>
<feature type="repeat" description="WD" evidence="5">
    <location>
        <begin position="140"/>
        <end position="181"/>
    </location>
</feature>
<evidence type="ECO:0000256" key="6">
    <source>
        <dbReference type="SAM" id="MobiDB-lite"/>
    </source>
</evidence>
<dbReference type="GO" id="GO:0006633">
    <property type="term" value="P:fatty acid biosynthetic process"/>
    <property type="evidence" value="ECO:0007669"/>
    <property type="project" value="InterPro"/>
</dbReference>
<keyword evidence="4" id="KW-0012">Acyltransferase</keyword>
<dbReference type="InterPro" id="IPR013601">
    <property type="entry name" value="FAE1_typ3_polyketide_synth"/>
</dbReference>
<keyword evidence="10" id="KW-1185">Reference proteome</keyword>
<dbReference type="SMART" id="SM00320">
    <property type="entry name" value="WD40"/>
    <property type="match status" value="3"/>
</dbReference>
<dbReference type="InterPro" id="IPR016039">
    <property type="entry name" value="Thiolase-like"/>
</dbReference>
<dbReference type="PROSITE" id="PS50294">
    <property type="entry name" value="WD_REPEATS_REGION"/>
    <property type="match status" value="1"/>
</dbReference>
<evidence type="ECO:0000313" key="10">
    <source>
        <dbReference type="Proteomes" id="UP000797356"/>
    </source>
</evidence>